<evidence type="ECO:0000313" key="2">
    <source>
        <dbReference type="EMBL" id="NHO68412.1"/>
    </source>
</evidence>
<protein>
    <submittedName>
        <fullName evidence="2">Topoisomerase</fullName>
    </submittedName>
</protein>
<sequence>MNYLDFQNPIISFQNAMAEVGLLPQFPIVSDGEIHRFKVEGDKIGSKNGWYVFHLGENPYGAYGSWKYGSAYKWFHKKNRYRDIEPLKLIELENDLRKKLNDREKSQITAAKKARYIWSKSNEADLSHPYLIKKKVPATGIRQYYDNILVPIYVNQELVNLQMIDLYSNKKFLKNGVVKGGFTPLGELKNCQKIYVCEGWATGATLFQYLGCPVACALNAYNLIEVAKQILYSYPDSNIIIAADDDRKTELNPGKTYAEKAARAIGSSYIIPQWPIGAPENLTDFNDLVLYLEVMS</sequence>
<organism evidence="2 3">
    <name type="scientific">Pseudomaricurvus hydrocarbonicus</name>
    <dbReference type="NCBI Taxonomy" id="1470433"/>
    <lineage>
        <taxon>Bacteria</taxon>
        <taxon>Pseudomonadati</taxon>
        <taxon>Pseudomonadota</taxon>
        <taxon>Gammaproteobacteria</taxon>
        <taxon>Cellvibrionales</taxon>
        <taxon>Cellvibrionaceae</taxon>
        <taxon>Pseudomaricurvus</taxon>
    </lineage>
</organism>
<feature type="domain" description="Toprim" evidence="1">
    <location>
        <begin position="194"/>
        <end position="289"/>
    </location>
</feature>
<dbReference type="EMBL" id="JAAONZ010000031">
    <property type="protein sequence ID" value="NHO68412.1"/>
    <property type="molecule type" value="Genomic_DNA"/>
</dbReference>
<dbReference type="RefSeq" id="WP_167192378.1">
    <property type="nucleotide sequence ID" value="NZ_JAAONZ010000031.1"/>
</dbReference>
<name>A0A9E5MQF7_9GAMM</name>
<dbReference type="AlphaFoldDB" id="A0A9E5MQF7"/>
<dbReference type="Pfam" id="PF13362">
    <property type="entry name" value="Toprim_3"/>
    <property type="match status" value="1"/>
</dbReference>
<keyword evidence="3" id="KW-1185">Reference proteome</keyword>
<evidence type="ECO:0000259" key="1">
    <source>
        <dbReference type="Pfam" id="PF13362"/>
    </source>
</evidence>
<comment type="caution">
    <text evidence="2">The sequence shown here is derived from an EMBL/GenBank/DDBJ whole genome shotgun (WGS) entry which is preliminary data.</text>
</comment>
<accession>A0A9E5MQF7</accession>
<dbReference type="InterPro" id="IPR034154">
    <property type="entry name" value="TOPRIM_DnaG/twinkle"/>
</dbReference>
<evidence type="ECO:0000313" key="3">
    <source>
        <dbReference type="Proteomes" id="UP000787472"/>
    </source>
</evidence>
<reference evidence="2" key="1">
    <citation type="submission" date="2020-03" db="EMBL/GenBank/DDBJ databases">
        <authorList>
            <person name="Guo F."/>
        </authorList>
    </citation>
    <scope>NUCLEOTIDE SEQUENCE</scope>
    <source>
        <strain evidence="2">JCM 30134</strain>
    </source>
</reference>
<dbReference type="Proteomes" id="UP000787472">
    <property type="component" value="Unassembled WGS sequence"/>
</dbReference>
<gene>
    <name evidence="2" type="ORF">G8770_22900</name>
</gene>
<dbReference type="InterPro" id="IPR006171">
    <property type="entry name" value="TOPRIM_dom"/>
</dbReference>
<proteinExistence type="predicted"/>
<dbReference type="CDD" id="cd01029">
    <property type="entry name" value="TOPRIM_primases"/>
    <property type="match status" value="1"/>
</dbReference>